<name>M0EVR7_9EURY</name>
<sequence length="118" mass="13638">MDVIRIDEISEENRGEYSIKRLFTEQLEHDVENVGFYRTLIPEGNKVAKHHHENLDEVLYFLTDGIVETDEEIIEFNTGDSMVLKKGDNHEIRAENGEVRLIAVKLPNHKEDKTMASS</sequence>
<evidence type="ECO:0008006" key="3">
    <source>
        <dbReference type="Google" id="ProtNLM"/>
    </source>
</evidence>
<dbReference type="SUPFAM" id="SSF51182">
    <property type="entry name" value="RmlC-like cupins"/>
    <property type="match status" value="1"/>
</dbReference>
<comment type="caution">
    <text evidence="1">The sequence shown here is derived from an EMBL/GenBank/DDBJ whole genome shotgun (WGS) entry which is preliminary data.</text>
</comment>
<dbReference type="InterPro" id="IPR011051">
    <property type="entry name" value="RmlC_Cupin_sf"/>
</dbReference>
<dbReference type="AlphaFoldDB" id="M0EVR7"/>
<organism evidence="1 2">
    <name type="scientific">Halorubrum distributum JCM 9100</name>
    <dbReference type="NCBI Taxonomy" id="1227467"/>
    <lineage>
        <taxon>Archaea</taxon>
        <taxon>Methanobacteriati</taxon>
        <taxon>Methanobacteriota</taxon>
        <taxon>Stenosarchaea group</taxon>
        <taxon>Halobacteria</taxon>
        <taxon>Halobacteriales</taxon>
        <taxon>Haloferacaceae</taxon>
        <taxon>Halorubrum</taxon>
        <taxon>Halorubrum distributum group</taxon>
    </lineage>
</organism>
<gene>
    <name evidence="1" type="ORF">C465_04334</name>
</gene>
<dbReference type="RefSeq" id="WP_004596119.1">
    <property type="nucleotide sequence ID" value="NZ_AOJM01000034.1"/>
</dbReference>
<evidence type="ECO:0000313" key="2">
    <source>
        <dbReference type="Proteomes" id="UP000011526"/>
    </source>
</evidence>
<evidence type="ECO:0000313" key="1">
    <source>
        <dbReference type="EMBL" id="ELZ51168.1"/>
    </source>
</evidence>
<keyword evidence="2" id="KW-1185">Reference proteome</keyword>
<dbReference type="EMBL" id="AOJM01000034">
    <property type="protein sequence ID" value="ELZ51168.1"/>
    <property type="molecule type" value="Genomic_DNA"/>
</dbReference>
<proteinExistence type="predicted"/>
<dbReference type="Gene3D" id="2.60.120.10">
    <property type="entry name" value="Jelly Rolls"/>
    <property type="match status" value="1"/>
</dbReference>
<protein>
    <recommendedName>
        <fullName evidence="3">Cupin</fullName>
    </recommendedName>
</protein>
<dbReference type="Proteomes" id="UP000011526">
    <property type="component" value="Unassembled WGS sequence"/>
</dbReference>
<dbReference type="InterPro" id="IPR014710">
    <property type="entry name" value="RmlC-like_jellyroll"/>
</dbReference>
<accession>M0EVR7</accession>
<reference evidence="1 2" key="1">
    <citation type="journal article" date="2014" name="PLoS Genet.">
        <title>Phylogenetically driven sequencing of extremely halophilic archaea reveals strategies for static and dynamic osmo-response.</title>
        <authorList>
            <person name="Becker E.A."/>
            <person name="Seitzer P.M."/>
            <person name="Tritt A."/>
            <person name="Larsen D."/>
            <person name="Krusor M."/>
            <person name="Yao A.I."/>
            <person name="Wu D."/>
            <person name="Madern D."/>
            <person name="Eisen J.A."/>
            <person name="Darling A.E."/>
            <person name="Facciotti M.T."/>
        </authorList>
    </citation>
    <scope>NUCLEOTIDE SEQUENCE [LARGE SCALE GENOMIC DNA]</scope>
    <source>
        <strain evidence="1 2">JCM 9100</strain>
    </source>
</reference>